<dbReference type="PANTHER" id="PTHR24364">
    <property type="entry name" value="LP06937P"/>
    <property type="match status" value="1"/>
</dbReference>
<dbReference type="SMART" id="SM00369">
    <property type="entry name" value="LRR_TYP"/>
    <property type="match status" value="4"/>
</dbReference>
<evidence type="ECO:0000256" key="5">
    <source>
        <dbReference type="SAM" id="SignalP"/>
    </source>
</evidence>
<keyword evidence="4" id="KW-0472">Membrane</keyword>
<evidence type="ECO:0000256" key="2">
    <source>
        <dbReference type="ARBA" id="ARBA00022729"/>
    </source>
</evidence>
<evidence type="ECO:0000256" key="1">
    <source>
        <dbReference type="ARBA" id="ARBA00022614"/>
    </source>
</evidence>
<accession>A0A6G0U6E8</accession>
<dbReference type="SUPFAM" id="SSF52058">
    <property type="entry name" value="L domain-like"/>
    <property type="match status" value="1"/>
</dbReference>
<dbReference type="PROSITE" id="PS51450">
    <property type="entry name" value="LRR"/>
    <property type="match status" value="1"/>
</dbReference>
<feature type="chain" id="PRO_5026354205" description="LRRCT domain-containing protein" evidence="5">
    <location>
        <begin position="32"/>
        <end position="405"/>
    </location>
</feature>
<keyword evidence="4" id="KW-0812">Transmembrane</keyword>
<evidence type="ECO:0008006" key="8">
    <source>
        <dbReference type="Google" id="ProtNLM"/>
    </source>
</evidence>
<organism evidence="6 7">
    <name type="scientific">Aphis glycines</name>
    <name type="common">Soybean aphid</name>
    <dbReference type="NCBI Taxonomy" id="307491"/>
    <lineage>
        <taxon>Eukaryota</taxon>
        <taxon>Metazoa</taxon>
        <taxon>Ecdysozoa</taxon>
        <taxon>Arthropoda</taxon>
        <taxon>Hexapoda</taxon>
        <taxon>Insecta</taxon>
        <taxon>Pterygota</taxon>
        <taxon>Neoptera</taxon>
        <taxon>Paraneoptera</taxon>
        <taxon>Hemiptera</taxon>
        <taxon>Sternorrhyncha</taxon>
        <taxon>Aphidomorpha</taxon>
        <taxon>Aphidoidea</taxon>
        <taxon>Aphididae</taxon>
        <taxon>Aphidini</taxon>
        <taxon>Aphis</taxon>
        <taxon>Aphis</taxon>
    </lineage>
</organism>
<keyword evidence="2 5" id="KW-0732">Signal</keyword>
<sequence length="405" mass="45175">MAASTVSAASVAALLVVMLLVVLLSPSPAAATSGPLPVRCAKRELSACYCGRTTYDRQELYAVNCTGTGLSMKQSIDVFLNLPSETEVLIFTGNFMPELPTNIFGINNTMNKLRFLDMSNNGIQEIKGKSYHHVPNVERLILNNNKIGLNGIGFHHPRVFSNFESLIELHLTDAFADEGVVNITADLHEVFLYSNLSRLAKLHLEQNKMSVITEPLVFCPLPRLLDLHLSNNQLTGIDFDIKCMPHLRFIDLEGNLIRGLSEEQFSILDSVQSDNKSLAIDLSNNPFSCGCNIENLYSWLRTTKVSVRNSDSIKCRQDLPKNPLDPYAAYRNDCPTPIRTTLVDSNHGGHKLVMLFVFCAVIAFLGVVVYVSRFGLKRLRPEFNTSSRKIHYTTIGKCEEQEIHV</sequence>
<dbReference type="GO" id="GO:0016020">
    <property type="term" value="C:membrane"/>
    <property type="evidence" value="ECO:0007669"/>
    <property type="project" value="TreeGrafter"/>
</dbReference>
<protein>
    <recommendedName>
        <fullName evidence="8">LRRCT domain-containing protein</fullName>
    </recommendedName>
</protein>
<dbReference type="InterPro" id="IPR052286">
    <property type="entry name" value="Wnt_signaling_inhibitor"/>
</dbReference>
<feature type="signal peptide" evidence="5">
    <location>
        <begin position="1"/>
        <end position="31"/>
    </location>
</feature>
<reference evidence="6 7" key="1">
    <citation type="submission" date="2019-08" db="EMBL/GenBank/DDBJ databases">
        <title>The genome of the soybean aphid Biotype 1, its phylome, world population structure and adaptation to the North American continent.</title>
        <authorList>
            <person name="Giordano R."/>
            <person name="Donthu R.K."/>
            <person name="Hernandez A.G."/>
            <person name="Wright C.L."/>
            <person name="Zimin A.V."/>
        </authorList>
    </citation>
    <scope>NUCLEOTIDE SEQUENCE [LARGE SCALE GENOMIC DNA]</scope>
    <source>
        <tissue evidence="6">Whole aphids</tissue>
    </source>
</reference>
<keyword evidence="4" id="KW-1133">Transmembrane helix</keyword>
<proteinExistence type="predicted"/>
<gene>
    <name evidence="6" type="ORF">AGLY_000240</name>
</gene>
<dbReference type="InterPro" id="IPR032675">
    <property type="entry name" value="LRR_dom_sf"/>
</dbReference>
<name>A0A6G0U6E8_APHGL</name>
<dbReference type="InterPro" id="IPR001611">
    <property type="entry name" value="Leu-rich_rpt"/>
</dbReference>
<dbReference type="AlphaFoldDB" id="A0A6G0U6E8"/>
<evidence type="ECO:0000256" key="3">
    <source>
        <dbReference type="ARBA" id="ARBA00022737"/>
    </source>
</evidence>
<dbReference type="Gene3D" id="3.80.10.10">
    <property type="entry name" value="Ribonuclease Inhibitor"/>
    <property type="match status" value="1"/>
</dbReference>
<keyword evidence="7" id="KW-1185">Reference proteome</keyword>
<dbReference type="OrthoDB" id="8861968at2759"/>
<comment type="caution">
    <text evidence="6">The sequence shown here is derived from an EMBL/GenBank/DDBJ whole genome shotgun (WGS) entry which is preliminary data.</text>
</comment>
<dbReference type="EMBL" id="VYZN01000001">
    <property type="protein sequence ID" value="KAE9544698.1"/>
    <property type="molecule type" value="Genomic_DNA"/>
</dbReference>
<dbReference type="Proteomes" id="UP000475862">
    <property type="component" value="Unassembled WGS sequence"/>
</dbReference>
<evidence type="ECO:0000256" key="4">
    <source>
        <dbReference type="SAM" id="Phobius"/>
    </source>
</evidence>
<evidence type="ECO:0000313" key="6">
    <source>
        <dbReference type="EMBL" id="KAE9544698.1"/>
    </source>
</evidence>
<dbReference type="InterPro" id="IPR003591">
    <property type="entry name" value="Leu-rich_rpt_typical-subtyp"/>
</dbReference>
<keyword evidence="3" id="KW-0677">Repeat</keyword>
<keyword evidence="1" id="KW-0433">Leucine-rich repeat</keyword>
<evidence type="ECO:0000313" key="7">
    <source>
        <dbReference type="Proteomes" id="UP000475862"/>
    </source>
</evidence>
<feature type="transmembrane region" description="Helical" evidence="4">
    <location>
        <begin position="352"/>
        <end position="371"/>
    </location>
</feature>
<dbReference type="Pfam" id="PF13855">
    <property type="entry name" value="LRR_8"/>
    <property type="match status" value="1"/>
</dbReference>
<dbReference type="PANTHER" id="PTHR24364:SF18">
    <property type="entry name" value="LP06937P"/>
    <property type="match status" value="1"/>
</dbReference>